<dbReference type="InterPro" id="IPR003597">
    <property type="entry name" value="Ig_C1-set"/>
</dbReference>
<dbReference type="InterPro" id="IPR013106">
    <property type="entry name" value="Ig_V-set"/>
</dbReference>
<evidence type="ECO:0000259" key="3">
    <source>
        <dbReference type="PROSITE" id="PS50835"/>
    </source>
</evidence>
<evidence type="ECO:0000313" key="4">
    <source>
        <dbReference type="EMBL" id="MBN3290192.1"/>
    </source>
</evidence>
<feature type="non-terminal residue" evidence="4">
    <location>
        <position position="1"/>
    </location>
</feature>
<dbReference type="InterPro" id="IPR050380">
    <property type="entry name" value="Immune_Resp_Modulators"/>
</dbReference>
<dbReference type="InterPro" id="IPR013783">
    <property type="entry name" value="Ig-like_fold"/>
</dbReference>
<protein>
    <submittedName>
        <fullName evidence="4">NR3L1 protein</fullName>
    </submittedName>
</protein>
<dbReference type="Pfam" id="PF07654">
    <property type="entry name" value="C1-set"/>
    <property type="match status" value="1"/>
</dbReference>
<dbReference type="CDD" id="cd00098">
    <property type="entry name" value="IgC1"/>
    <property type="match status" value="1"/>
</dbReference>
<evidence type="ECO:0000313" key="5">
    <source>
        <dbReference type="Proteomes" id="UP001166052"/>
    </source>
</evidence>
<dbReference type="EMBL" id="JAAWVN010007063">
    <property type="protein sequence ID" value="MBN3290192.1"/>
    <property type="molecule type" value="Genomic_DNA"/>
</dbReference>
<name>A0ABS2YUI5_POLSE</name>
<dbReference type="InterPro" id="IPR003599">
    <property type="entry name" value="Ig_sub"/>
</dbReference>
<gene>
    <name evidence="4" type="primary">Ncr3lg1_7</name>
    <name evidence="4" type="ORF">GTO92_0008724</name>
</gene>
<comment type="caution">
    <text evidence="4">The sequence shown here is derived from an EMBL/GenBank/DDBJ whole genome shotgun (WGS) entry which is preliminary data.</text>
</comment>
<dbReference type="SMART" id="SM00407">
    <property type="entry name" value="IGc1"/>
    <property type="match status" value="1"/>
</dbReference>
<evidence type="ECO:0000256" key="1">
    <source>
        <dbReference type="ARBA" id="ARBA00023319"/>
    </source>
</evidence>
<dbReference type="InterPro" id="IPR007110">
    <property type="entry name" value="Ig-like_dom"/>
</dbReference>
<feature type="domain" description="Ig-like" evidence="3">
    <location>
        <begin position="39"/>
        <end position="123"/>
    </location>
</feature>
<feature type="domain" description="Ig-like" evidence="3">
    <location>
        <begin position="130"/>
        <end position="219"/>
    </location>
</feature>
<feature type="non-terminal residue" evidence="4">
    <location>
        <position position="240"/>
    </location>
</feature>
<keyword evidence="1" id="KW-0393">Immunoglobulin domain</keyword>
<keyword evidence="2" id="KW-0732">Signal</keyword>
<reference evidence="4" key="1">
    <citation type="journal article" date="2021" name="Cell">
        <title>Tracing the genetic footprints of vertebrate landing in non-teleost ray-finned fishes.</title>
        <authorList>
            <person name="Bi X."/>
            <person name="Wang K."/>
            <person name="Yang L."/>
            <person name="Pan H."/>
            <person name="Jiang H."/>
            <person name="Wei Q."/>
            <person name="Fang M."/>
            <person name="Yu H."/>
            <person name="Zhu C."/>
            <person name="Cai Y."/>
            <person name="He Y."/>
            <person name="Gan X."/>
            <person name="Zeng H."/>
            <person name="Yu D."/>
            <person name="Zhu Y."/>
            <person name="Jiang H."/>
            <person name="Qiu Q."/>
            <person name="Yang H."/>
            <person name="Zhang Y.E."/>
            <person name="Wang W."/>
            <person name="Zhu M."/>
            <person name="He S."/>
            <person name="Zhang G."/>
        </authorList>
    </citation>
    <scope>NUCLEOTIDE SEQUENCE</scope>
    <source>
        <strain evidence="4">Bchr_001</strain>
    </source>
</reference>
<dbReference type="PROSITE" id="PS50835">
    <property type="entry name" value="IG_LIKE"/>
    <property type="match status" value="2"/>
</dbReference>
<dbReference type="InterPro" id="IPR003006">
    <property type="entry name" value="Ig/MHC_CS"/>
</dbReference>
<dbReference type="PROSITE" id="PS00290">
    <property type="entry name" value="IG_MHC"/>
    <property type="match status" value="1"/>
</dbReference>
<sequence>MALLFLLFLIGDVERNKMHVWSLEVEVTVNASLHCDVLLPCIFKADTDQVDLTHLLVTWEYNSTELIKYKKNDVKNNSRAVLLESNLLNRDASLLLKNVTIKDKGIYTCNVVYSPHQIKKNVSLKVIATPRISVRSNLAKMNMENTLPCTADGFYPSSINIAWFRDSERIKQETSLAPEEKADGTFSLVSYLTYKTQSSDAGVNFSCQAQHESQNEPLIFTFQLQFYSKYPFYIMVIIQV</sequence>
<evidence type="ECO:0000256" key="2">
    <source>
        <dbReference type="SAM" id="SignalP"/>
    </source>
</evidence>
<dbReference type="PANTHER" id="PTHR23411">
    <property type="entry name" value="TAPASIN"/>
    <property type="match status" value="1"/>
</dbReference>
<dbReference type="Gene3D" id="2.60.40.10">
    <property type="entry name" value="Immunoglobulins"/>
    <property type="match status" value="2"/>
</dbReference>
<dbReference type="SMART" id="SM00409">
    <property type="entry name" value="IG"/>
    <property type="match status" value="1"/>
</dbReference>
<proteinExistence type="predicted"/>
<accession>A0ABS2YUI5</accession>
<keyword evidence="5" id="KW-1185">Reference proteome</keyword>
<dbReference type="InterPro" id="IPR036179">
    <property type="entry name" value="Ig-like_dom_sf"/>
</dbReference>
<dbReference type="Proteomes" id="UP001166052">
    <property type="component" value="Unassembled WGS sequence"/>
</dbReference>
<organism evidence="4 5">
    <name type="scientific">Polypterus senegalus</name>
    <name type="common">Senegal bichir</name>
    <dbReference type="NCBI Taxonomy" id="55291"/>
    <lineage>
        <taxon>Eukaryota</taxon>
        <taxon>Metazoa</taxon>
        <taxon>Chordata</taxon>
        <taxon>Craniata</taxon>
        <taxon>Vertebrata</taxon>
        <taxon>Euteleostomi</taxon>
        <taxon>Actinopterygii</taxon>
        <taxon>Polypteriformes</taxon>
        <taxon>Polypteridae</taxon>
        <taxon>Polypterus</taxon>
    </lineage>
</organism>
<feature type="chain" id="PRO_5046857593" evidence="2">
    <location>
        <begin position="16"/>
        <end position="240"/>
    </location>
</feature>
<dbReference type="Pfam" id="PF07686">
    <property type="entry name" value="V-set"/>
    <property type="match status" value="1"/>
</dbReference>
<dbReference type="SUPFAM" id="SSF48726">
    <property type="entry name" value="Immunoglobulin"/>
    <property type="match status" value="2"/>
</dbReference>
<feature type="signal peptide" evidence="2">
    <location>
        <begin position="1"/>
        <end position="15"/>
    </location>
</feature>